<sequence length="687" mass="77179">MAFNGKKTFQRSTGEANGRVASLSTVLSPSLPLTVKPKTNLRFPDKQTNGHEDSSDDDVGEIRIRVKDCTSASLPPTSSGVDLINDQIRYTFPLPQVIKCPDLKCSHSFHTKKWYTTNTSLKRHLTSFHRKRNLSVQYWCAACLKKITQPAKHPCLKDAPLLVPSNEGEWQCEDCSFKATSKVGLDNHAKAHRRQVAIQALPPLSIPTSSKNKKKRRKKKLNPISSGTLVNQDVDELSEQFEHFENLVEGVVSTTQEFFKLARPTQENQRTQVNQSGPDVMNPQRSKGGTVGTVKVWETPNSACTLTPVNIPDRPPVSEALSEDFVVECLKSCENTAPGPDLISYKHWQEIDPRCKILTKIFNICIKLSDIRRRWKCSNTILIQKSSEPSSLNDWRPISLSDTAYKLFSKCLAKKLSDWCETYEVLSPAQKGFSPFDGVIEHNFILSEHMEAARRDKCECFVAWLDIANAFGSIPHGVILESLQNNGVDQDFTRLVQHIYTDAETRVLTEEGPTEPISLKSGVKQGCPLSGIWFNLAIVCVLHALQDQQEFRSVLVFADHLVLLPRSTQDLQMLMDRAFELLQKLKLQVHPHKCASLHLSGVTPVGSRDTVFTIGSATLKYLRDAEAYTYLGKPVGFFLQKKFSDANEARRLADMIAKSHPFAVAKARCFENFLFPVVELRHAHQPT</sequence>
<evidence type="ECO:0000313" key="4">
    <source>
        <dbReference type="Proteomes" id="UP000887116"/>
    </source>
</evidence>
<dbReference type="AlphaFoldDB" id="A0A8X6L4T3"/>
<dbReference type="InterPro" id="IPR000477">
    <property type="entry name" value="RT_dom"/>
</dbReference>
<dbReference type="PROSITE" id="PS50878">
    <property type="entry name" value="RT_POL"/>
    <property type="match status" value="1"/>
</dbReference>
<feature type="compositionally biased region" description="Basic residues" evidence="1">
    <location>
        <begin position="211"/>
        <end position="221"/>
    </location>
</feature>
<organism evidence="3 4">
    <name type="scientific">Trichonephila clavata</name>
    <name type="common">Joro spider</name>
    <name type="synonym">Nephila clavata</name>
    <dbReference type="NCBI Taxonomy" id="2740835"/>
    <lineage>
        <taxon>Eukaryota</taxon>
        <taxon>Metazoa</taxon>
        <taxon>Ecdysozoa</taxon>
        <taxon>Arthropoda</taxon>
        <taxon>Chelicerata</taxon>
        <taxon>Arachnida</taxon>
        <taxon>Araneae</taxon>
        <taxon>Araneomorphae</taxon>
        <taxon>Entelegynae</taxon>
        <taxon>Araneoidea</taxon>
        <taxon>Nephilidae</taxon>
        <taxon>Trichonephila</taxon>
    </lineage>
</organism>
<keyword evidence="4" id="KW-1185">Reference proteome</keyword>
<dbReference type="EMBL" id="BMAO01014686">
    <property type="protein sequence ID" value="GFQ96499.1"/>
    <property type="molecule type" value="Genomic_DNA"/>
</dbReference>
<dbReference type="SUPFAM" id="SSF56672">
    <property type="entry name" value="DNA/RNA polymerases"/>
    <property type="match status" value="1"/>
</dbReference>
<dbReference type="PANTHER" id="PTHR19446">
    <property type="entry name" value="REVERSE TRANSCRIPTASES"/>
    <property type="match status" value="1"/>
</dbReference>
<evidence type="ECO:0000313" key="3">
    <source>
        <dbReference type="EMBL" id="GFQ96499.1"/>
    </source>
</evidence>
<proteinExistence type="predicted"/>
<evidence type="ECO:0000256" key="1">
    <source>
        <dbReference type="SAM" id="MobiDB-lite"/>
    </source>
</evidence>
<comment type="caution">
    <text evidence="3">The sequence shown here is derived from an EMBL/GenBank/DDBJ whole genome shotgun (WGS) entry which is preliminary data.</text>
</comment>
<name>A0A8X6L4T3_TRICU</name>
<protein>
    <submittedName>
        <fullName evidence="3">Transposon TX1 uncharacterized 149 kDa protein</fullName>
    </submittedName>
</protein>
<accession>A0A8X6L4T3</accession>
<evidence type="ECO:0000259" key="2">
    <source>
        <dbReference type="PROSITE" id="PS50878"/>
    </source>
</evidence>
<feature type="domain" description="Reverse transcriptase" evidence="2">
    <location>
        <begin position="364"/>
        <end position="635"/>
    </location>
</feature>
<dbReference type="Proteomes" id="UP000887116">
    <property type="component" value="Unassembled WGS sequence"/>
</dbReference>
<feature type="region of interest" description="Disordered" evidence="1">
    <location>
        <begin position="263"/>
        <end position="288"/>
    </location>
</feature>
<dbReference type="InterPro" id="IPR013087">
    <property type="entry name" value="Znf_C2H2_type"/>
</dbReference>
<feature type="region of interest" description="Disordered" evidence="1">
    <location>
        <begin position="37"/>
        <end position="57"/>
    </location>
</feature>
<dbReference type="SMART" id="SM00355">
    <property type="entry name" value="ZnF_C2H2"/>
    <property type="match status" value="2"/>
</dbReference>
<reference evidence="3" key="1">
    <citation type="submission" date="2020-07" db="EMBL/GenBank/DDBJ databases">
        <title>Multicomponent nature underlies the extraordinary mechanical properties of spider dragline silk.</title>
        <authorList>
            <person name="Kono N."/>
            <person name="Nakamura H."/>
            <person name="Mori M."/>
            <person name="Yoshida Y."/>
            <person name="Ohtoshi R."/>
            <person name="Malay A.D."/>
            <person name="Moran D.A.P."/>
            <person name="Tomita M."/>
            <person name="Numata K."/>
            <person name="Arakawa K."/>
        </authorList>
    </citation>
    <scope>NUCLEOTIDE SEQUENCE</scope>
</reference>
<dbReference type="CDD" id="cd01650">
    <property type="entry name" value="RT_nLTR_like"/>
    <property type="match status" value="1"/>
</dbReference>
<dbReference type="OrthoDB" id="1702117at2759"/>
<feature type="region of interest" description="Disordered" evidence="1">
    <location>
        <begin position="1"/>
        <end position="21"/>
    </location>
</feature>
<dbReference type="Pfam" id="PF00078">
    <property type="entry name" value="RVT_1"/>
    <property type="match status" value="1"/>
</dbReference>
<dbReference type="InterPro" id="IPR043502">
    <property type="entry name" value="DNA/RNA_pol_sf"/>
</dbReference>
<feature type="region of interest" description="Disordered" evidence="1">
    <location>
        <begin position="200"/>
        <end position="226"/>
    </location>
</feature>
<dbReference type="GO" id="GO:0071897">
    <property type="term" value="P:DNA biosynthetic process"/>
    <property type="evidence" value="ECO:0007669"/>
    <property type="project" value="UniProtKB-ARBA"/>
</dbReference>
<feature type="compositionally biased region" description="Polar residues" evidence="1">
    <location>
        <begin position="265"/>
        <end position="287"/>
    </location>
</feature>
<gene>
    <name evidence="3" type="ORF">TNCT_256311</name>
</gene>
<feature type="compositionally biased region" description="Basic and acidic residues" evidence="1">
    <location>
        <begin position="43"/>
        <end position="53"/>
    </location>
</feature>